<dbReference type="InterPro" id="IPR005297">
    <property type="entry name" value="Lipoprotein_repeat"/>
</dbReference>
<name>A0A917E7R1_9HYPH</name>
<dbReference type="AlphaFoldDB" id="A0A917E7R1"/>
<dbReference type="Proteomes" id="UP000644699">
    <property type="component" value="Unassembled WGS sequence"/>
</dbReference>
<dbReference type="PANTHER" id="PTHR39335">
    <property type="entry name" value="BLL4220 PROTEIN"/>
    <property type="match status" value="1"/>
</dbReference>
<evidence type="ECO:0000313" key="3">
    <source>
        <dbReference type="Proteomes" id="UP000644699"/>
    </source>
</evidence>
<feature type="chain" id="PRO_5037586214" description="Lipoprotein with Yx(FWY)xxD motif" evidence="1">
    <location>
        <begin position="23"/>
        <end position="130"/>
    </location>
</feature>
<accession>A0A917E7R1</accession>
<protein>
    <recommendedName>
        <fullName evidence="4">Lipoprotein with Yx(FWY)xxD motif</fullName>
    </recommendedName>
</protein>
<dbReference type="PANTHER" id="PTHR39335:SF1">
    <property type="entry name" value="BLL4220 PROTEIN"/>
    <property type="match status" value="1"/>
</dbReference>
<dbReference type="EMBL" id="BMIQ01000004">
    <property type="protein sequence ID" value="GGE09042.1"/>
    <property type="molecule type" value="Genomic_DNA"/>
</dbReference>
<feature type="signal peptide" evidence="1">
    <location>
        <begin position="1"/>
        <end position="22"/>
    </location>
</feature>
<evidence type="ECO:0008006" key="4">
    <source>
        <dbReference type="Google" id="ProtNLM"/>
    </source>
</evidence>
<dbReference type="InterPro" id="IPR014558">
    <property type="entry name" value="UCP029720"/>
</dbReference>
<reference evidence="2" key="1">
    <citation type="journal article" date="2014" name="Int. J. Syst. Evol. Microbiol.">
        <title>Complete genome sequence of Corynebacterium casei LMG S-19264T (=DSM 44701T), isolated from a smear-ripened cheese.</title>
        <authorList>
            <consortium name="US DOE Joint Genome Institute (JGI-PGF)"/>
            <person name="Walter F."/>
            <person name="Albersmeier A."/>
            <person name="Kalinowski J."/>
            <person name="Ruckert C."/>
        </authorList>
    </citation>
    <scope>NUCLEOTIDE SEQUENCE</scope>
    <source>
        <strain evidence="2">CGMCC 1.15367</strain>
    </source>
</reference>
<evidence type="ECO:0000313" key="2">
    <source>
        <dbReference type="EMBL" id="GGE09042.1"/>
    </source>
</evidence>
<proteinExistence type="predicted"/>
<keyword evidence="1" id="KW-0732">Signal</keyword>
<gene>
    <name evidence="2" type="ORF">GCM10011390_30160</name>
</gene>
<organism evidence="2 3">
    <name type="scientific">Aureimonas endophytica</name>
    <dbReference type="NCBI Taxonomy" id="2027858"/>
    <lineage>
        <taxon>Bacteria</taxon>
        <taxon>Pseudomonadati</taxon>
        <taxon>Pseudomonadota</taxon>
        <taxon>Alphaproteobacteria</taxon>
        <taxon>Hyphomicrobiales</taxon>
        <taxon>Aurantimonadaceae</taxon>
        <taxon>Aureimonas</taxon>
    </lineage>
</organism>
<evidence type="ECO:0000256" key="1">
    <source>
        <dbReference type="SAM" id="SignalP"/>
    </source>
</evidence>
<dbReference type="Pfam" id="PF03640">
    <property type="entry name" value="Lipoprotein_15"/>
    <property type="match status" value="2"/>
</dbReference>
<keyword evidence="3" id="KW-1185">Reference proteome</keyword>
<dbReference type="PIRSF" id="PIRSF029720">
    <property type="entry name" value="UCP029720"/>
    <property type="match status" value="1"/>
</dbReference>
<dbReference type="RefSeq" id="WP_188909856.1">
    <property type="nucleotide sequence ID" value="NZ_BMIQ01000004.1"/>
</dbReference>
<comment type="caution">
    <text evidence="2">The sequence shown here is derived from an EMBL/GenBank/DDBJ whole genome shotgun (WGS) entry which is preliminary data.</text>
</comment>
<reference evidence="2" key="2">
    <citation type="submission" date="2020-09" db="EMBL/GenBank/DDBJ databases">
        <authorList>
            <person name="Sun Q."/>
            <person name="Zhou Y."/>
        </authorList>
    </citation>
    <scope>NUCLEOTIDE SEQUENCE</scope>
    <source>
        <strain evidence="2">CGMCC 1.15367</strain>
    </source>
</reference>
<sequence>MKMRVLILAGLAGALAAPLALAEDYAGGAVTTTKTKAGEILADAKGMTLYTFDKDKKGQSACYDDCAAKWPPLLATGKAAAKDGFTLVERKGGEKQWAYKGMPLYLWQNDKKPGDTTGDGVGGVWHVATE</sequence>
<dbReference type="GO" id="GO:0043448">
    <property type="term" value="P:alkane catabolic process"/>
    <property type="evidence" value="ECO:0007669"/>
    <property type="project" value="TreeGrafter"/>
</dbReference>